<evidence type="ECO:0000256" key="7">
    <source>
        <dbReference type="PIRSR" id="PIRSR603915-1"/>
    </source>
</evidence>
<feature type="binding site" evidence="7">
    <location>
        <position position="652"/>
    </location>
    <ligand>
        <name>Ca(2+)</name>
        <dbReference type="ChEBI" id="CHEBI:29108"/>
        <label>2</label>
    </ligand>
</feature>
<evidence type="ECO:0000256" key="2">
    <source>
        <dbReference type="ARBA" id="ARBA00007200"/>
    </source>
</evidence>
<keyword evidence="7" id="KW-0106">Calcium</keyword>
<feature type="compositionally biased region" description="Basic and acidic residues" evidence="9">
    <location>
        <begin position="47"/>
        <end position="56"/>
    </location>
</feature>
<comment type="subcellular location">
    <subcellularLocation>
        <location evidence="1">Membrane</location>
        <topology evidence="1">Multi-pass membrane protein</topology>
    </subcellularLocation>
</comment>
<evidence type="ECO:0000256" key="6">
    <source>
        <dbReference type="ARBA" id="ARBA00023180"/>
    </source>
</evidence>
<evidence type="ECO:0000313" key="13">
    <source>
        <dbReference type="EMBL" id="JAS68194.1"/>
    </source>
</evidence>
<accession>A0A1B6H0I7</accession>
<feature type="region of interest" description="Disordered" evidence="9">
    <location>
        <begin position="1"/>
        <end position="56"/>
    </location>
</feature>
<dbReference type="PRINTS" id="PR01433">
    <property type="entry name" value="POLYCYSTIN2"/>
</dbReference>
<dbReference type="InterPro" id="IPR013122">
    <property type="entry name" value="PKD1_2_channel"/>
</dbReference>
<dbReference type="InterPro" id="IPR003915">
    <property type="entry name" value="PKD_2"/>
</dbReference>
<evidence type="ECO:0000256" key="1">
    <source>
        <dbReference type="ARBA" id="ARBA00004141"/>
    </source>
</evidence>
<evidence type="ECO:0000256" key="10">
    <source>
        <dbReference type="SAM" id="Phobius"/>
    </source>
</evidence>
<keyword evidence="7" id="KW-0406">Ion transport</keyword>
<keyword evidence="4 10" id="KW-1133">Transmembrane helix</keyword>
<reference evidence="13" key="1">
    <citation type="submission" date="2015-11" db="EMBL/GenBank/DDBJ databases">
        <title>De novo transcriptome assembly of four potential Pierce s Disease insect vectors from Arizona vineyards.</title>
        <authorList>
            <person name="Tassone E.E."/>
        </authorList>
    </citation>
    <scope>NUCLEOTIDE SEQUENCE</scope>
</reference>
<feature type="binding site" evidence="7">
    <location>
        <position position="659"/>
    </location>
    <ligand>
        <name>Ca(2+)</name>
        <dbReference type="ChEBI" id="CHEBI:29108"/>
        <label>2</label>
    </ligand>
</feature>
<sequence length="719" mass="83236">MTSQQHSHSNHQSQPDHHSDMGAQLGIGEPSLPSSNRIVPPPINLPTREHKSFTTDDFEKGKPKVTLDYYEEIRKKPIKMLMTREIAQHFGREIYLKTTVKEILIYTLFLIVLSLMVLEIPSFDIYMFTSSIAKIFVYNEFHLKLKVHLQYKDINTFEHIWEYLNHMVDIFEEDAFFPEIKSDDMNSDDPSVTDIHENHLIGLPRLRLVRVKNSSCVVADEMRREGSNTLCFGYFSSNKEDTAAFGKKLGTAWNYSSPEMTGLHTVFGTISAYSGGGFYEDCPTSRSQFKMLLKDLKEHKWIDRATRAVSVDFTVYNANINLFGIIKMIFEIPPTGGVFPSITIHTMRLIDYGTKKAFLLGCVLLFVSFFIFYTIEELYEMTYFKWEFIKSFWNFLDVCIVMTCYIVIATSLFQYVTANSLLSTIDIYNRSFANFDQMLLVQAVSNSSLSFLIFSSWLKILKYVEINHSMYQLQVTLQLATKDLLWYTVIFGTVFLTFSFEGYILFGDQLEDYCSFLNSIWTMLKAGVGSFDYVSIESHSPTLGPLFFLLSRFFLSYIFIVLYIAILLHRYSQVRSEITGASVKMKIGDVLQNWFVDIVATFSNRLAIRTRDSFNRRKMRHKFQDVRLLLLRCGFTELEINMFLAKYEISEDRVMTEEDLHNIMLSFNSKGPQGLGLAREIVRMNVDEKLKILEEAVAVANSKTTTVLEILEYIESRMN</sequence>
<proteinExistence type="inferred from homology"/>
<evidence type="ECO:0000256" key="5">
    <source>
        <dbReference type="ARBA" id="ARBA00023136"/>
    </source>
</evidence>
<evidence type="ECO:0000259" key="12">
    <source>
        <dbReference type="Pfam" id="PF20519"/>
    </source>
</evidence>
<dbReference type="EMBL" id="GECZ01001575">
    <property type="protein sequence ID" value="JAS68194.1"/>
    <property type="molecule type" value="Transcribed_RNA"/>
</dbReference>
<evidence type="ECO:0000256" key="9">
    <source>
        <dbReference type="SAM" id="MobiDB-lite"/>
    </source>
</evidence>
<feature type="transmembrane region" description="Helical" evidence="10">
    <location>
        <begin position="357"/>
        <end position="375"/>
    </location>
</feature>
<dbReference type="Pfam" id="PF08016">
    <property type="entry name" value="PKD_channel"/>
    <property type="match status" value="1"/>
</dbReference>
<keyword evidence="7" id="KW-0407">Ion channel</keyword>
<comment type="similarity">
    <text evidence="2">Belongs to the polycystin family.</text>
</comment>
<evidence type="ECO:0000256" key="3">
    <source>
        <dbReference type="ARBA" id="ARBA00022692"/>
    </source>
</evidence>
<keyword evidence="3 10" id="KW-0812">Transmembrane</keyword>
<keyword evidence="7" id="KW-0479">Metal-binding</keyword>
<dbReference type="GO" id="GO:0016020">
    <property type="term" value="C:membrane"/>
    <property type="evidence" value="ECO:0007669"/>
    <property type="project" value="UniProtKB-SubCell"/>
</dbReference>
<dbReference type="GO" id="GO:0050982">
    <property type="term" value="P:detection of mechanical stimulus"/>
    <property type="evidence" value="ECO:0007669"/>
    <property type="project" value="TreeGrafter"/>
</dbReference>
<protein>
    <submittedName>
        <fullName evidence="13">Uncharacterized protein</fullName>
    </submittedName>
</protein>
<name>A0A1B6H0I7_9HEMI</name>
<evidence type="ECO:0000259" key="11">
    <source>
        <dbReference type="Pfam" id="PF08016"/>
    </source>
</evidence>
<feature type="transmembrane region" description="Helical" evidence="10">
    <location>
        <begin position="484"/>
        <end position="506"/>
    </location>
</feature>
<organism evidence="13">
    <name type="scientific">Cuerna arida</name>
    <dbReference type="NCBI Taxonomy" id="1464854"/>
    <lineage>
        <taxon>Eukaryota</taxon>
        <taxon>Metazoa</taxon>
        <taxon>Ecdysozoa</taxon>
        <taxon>Arthropoda</taxon>
        <taxon>Hexapoda</taxon>
        <taxon>Insecta</taxon>
        <taxon>Pterygota</taxon>
        <taxon>Neoptera</taxon>
        <taxon>Paraneoptera</taxon>
        <taxon>Hemiptera</taxon>
        <taxon>Auchenorrhyncha</taxon>
        <taxon>Membracoidea</taxon>
        <taxon>Cicadellidae</taxon>
        <taxon>Cicadellinae</taxon>
        <taxon>Proconiini</taxon>
        <taxon>Cuerna</taxon>
    </lineage>
</organism>
<dbReference type="GO" id="GO:0005509">
    <property type="term" value="F:calcium ion binding"/>
    <property type="evidence" value="ECO:0007669"/>
    <property type="project" value="InterPro"/>
</dbReference>
<feature type="transmembrane region" description="Helical" evidence="10">
    <location>
        <begin position="546"/>
        <end position="568"/>
    </location>
</feature>
<keyword evidence="5 10" id="KW-0472">Membrane</keyword>
<dbReference type="PANTHER" id="PTHR10877:SF183">
    <property type="entry name" value="AT14535P-RELATED"/>
    <property type="match status" value="1"/>
</dbReference>
<gene>
    <name evidence="13" type="ORF">g.13884</name>
</gene>
<dbReference type="InterPro" id="IPR051223">
    <property type="entry name" value="Polycystin"/>
</dbReference>
<feature type="domain" description="Polycystin cation channel PKD1/PKD2" evidence="11">
    <location>
        <begin position="356"/>
        <end position="574"/>
    </location>
</feature>
<keyword evidence="7" id="KW-0813">Transport</keyword>
<evidence type="ECO:0000256" key="8">
    <source>
        <dbReference type="PIRSR" id="PIRSR603915-2"/>
    </source>
</evidence>
<feature type="disulfide bond" evidence="8">
    <location>
        <begin position="216"/>
        <end position="231"/>
    </location>
</feature>
<dbReference type="GO" id="GO:0005262">
    <property type="term" value="F:calcium channel activity"/>
    <property type="evidence" value="ECO:0007669"/>
    <property type="project" value="UniProtKB-KW"/>
</dbReference>
<dbReference type="InterPro" id="IPR046791">
    <property type="entry name" value="Polycystin_dom"/>
</dbReference>
<feature type="compositionally biased region" description="Low complexity" evidence="9">
    <location>
        <begin position="1"/>
        <end position="13"/>
    </location>
</feature>
<keyword evidence="7" id="KW-0107">Calcium channel</keyword>
<feature type="transmembrane region" description="Helical" evidence="10">
    <location>
        <begin position="103"/>
        <end position="126"/>
    </location>
</feature>
<feature type="non-terminal residue" evidence="13">
    <location>
        <position position="719"/>
    </location>
</feature>
<dbReference type="Gene3D" id="1.10.287.70">
    <property type="match status" value="1"/>
</dbReference>
<evidence type="ECO:0000256" key="4">
    <source>
        <dbReference type="ARBA" id="ARBA00022989"/>
    </source>
</evidence>
<feature type="transmembrane region" description="Helical" evidence="10">
    <location>
        <begin position="395"/>
        <end position="418"/>
    </location>
</feature>
<feature type="transmembrane region" description="Helical" evidence="10">
    <location>
        <begin position="439"/>
        <end position="464"/>
    </location>
</feature>
<dbReference type="AlphaFoldDB" id="A0A1B6H0I7"/>
<keyword evidence="6" id="KW-0325">Glycoprotein</keyword>
<keyword evidence="7" id="KW-0109">Calcium transport</keyword>
<dbReference type="Pfam" id="PF20519">
    <property type="entry name" value="Polycystin_dom"/>
    <property type="match status" value="1"/>
</dbReference>
<feature type="domain" description="Polycystin" evidence="12">
    <location>
        <begin position="151"/>
        <end position="350"/>
    </location>
</feature>
<dbReference type="PANTHER" id="PTHR10877">
    <property type="entry name" value="POLYCYSTIN FAMILY MEMBER"/>
    <property type="match status" value="1"/>
</dbReference>